<dbReference type="InterPro" id="IPR011530">
    <property type="entry name" value="rRNA_adenine_dimethylase"/>
</dbReference>
<dbReference type="GO" id="GO:0005829">
    <property type="term" value="C:cytosol"/>
    <property type="evidence" value="ECO:0007669"/>
    <property type="project" value="TreeGrafter"/>
</dbReference>
<evidence type="ECO:0000313" key="11">
    <source>
        <dbReference type="Proteomes" id="UP000190868"/>
    </source>
</evidence>
<feature type="binding site" evidence="7 8">
    <location>
        <position position="13"/>
    </location>
    <ligand>
        <name>S-adenosyl-L-methionine</name>
        <dbReference type="ChEBI" id="CHEBI:59789"/>
    </ligand>
</feature>
<dbReference type="Pfam" id="PF00398">
    <property type="entry name" value="RrnaAD"/>
    <property type="match status" value="1"/>
</dbReference>
<dbReference type="HAMAP" id="MF_00607">
    <property type="entry name" value="16SrRNA_methyltr_A"/>
    <property type="match status" value="1"/>
</dbReference>
<evidence type="ECO:0000256" key="6">
    <source>
        <dbReference type="ARBA" id="ARBA00022884"/>
    </source>
</evidence>
<dbReference type="GO" id="GO:0003723">
    <property type="term" value="F:RNA binding"/>
    <property type="evidence" value="ECO:0007669"/>
    <property type="project" value="UniProtKB-UniRule"/>
</dbReference>
<dbReference type="NCBIfam" id="TIGR00755">
    <property type="entry name" value="ksgA"/>
    <property type="match status" value="1"/>
</dbReference>
<dbReference type="InterPro" id="IPR020598">
    <property type="entry name" value="rRNA_Ade_methylase_Trfase_N"/>
</dbReference>
<dbReference type="GeneID" id="56565654"/>
<comment type="function">
    <text evidence="7">Specifically dimethylates two adjacent adenosines (A1518 and A1519) in the loop of a conserved hairpin near the 3'-end of 16S rRNA in the 30S particle. May play a critical role in biogenesis of 30S subunits.</text>
</comment>
<dbReference type="RefSeq" id="WP_078422617.1">
    <property type="nucleotide sequence ID" value="NZ_CP017018.1"/>
</dbReference>
<keyword evidence="11" id="KW-1185">Reference proteome</keyword>
<feature type="binding site" evidence="7 8">
    <location>
        <position position="11"/>
    </location>
    <ligand>
        <name>S-adenosyl-L-methionine</name>
        <dbReference type="ChEBI" id="CHEBI:59789"/>
    </ligand>
</feature>
<accession>A0A1S6U521</accession>
<keyword evidence="3 7" id="KW-0489">Methyltransferase</keyword>
<dbReference type="EMBL" id="CP017258">
    <property type="protein sequence ID" value="AQW86878.1"/>
    <property type="molecule type" value="Genomic_DNA"/>
</dbReference>
<feature type="binding site" evidence="7 8">
    <location>
        <position position="61"/>
    </location>
    <ligand>
        <name>S-adenosyl-L-methionine</name>
        <dbReference type="ChEBI" id="CHEBI:59789"/>
    </ligand>
</feature>
<evidence type="ECO:0000256" key="3">
    <source>
        <dbReference type="ARBA" id="ARBA00022603"/>
    </source>
</evidence>
<feature type="binding site" evidence="7 8">
    <location>
        <position position="40"/>
    </location>
    <ligand>
        <name>S-adenosyl-L-methionine</name>
        <dbReference type="ChEBI" id="CHEBI:59789"/>
    </ligand>
</feature>
<keyword evidence="5 7" id="KW-0949">S-adenosyl-L-methionine</keyword>
<reference evidence="11" key="1">
    <citation type="submission" date="2016-09" db="EMBL/GenBank/DDBJ databases">
        <title>Comparative genomics of the Campylobacter concisus group.</title>
        <authorList>
            <person name="Miller W.G."/>
            <person name="Yee E."/>
            <person name="Chapman M.H."/>
            <person name="Huynh S."/>
            <person name="Bono J.L."/>
            <person name="On S.L.W."/>
            <person name="StLeger J."/>
            <person name="Foster G."/>
            <person name="Parker C.T."/>
        </authorList>
    </citation>
    <scope>NUCLEOTIDE SEQUENCE [LARGE SCALE GENOMIC DNA]</scope>
    <source>
        <strain evidence="11">RM18021</strain>
    </source>
</reference>
<dbReference type="Proteomes" id="UP000190868">
    <property type="component" value="Chromosome"/>
</dbReference>
<keyword evidence="2 7" id="KW-0698">rRNA processing</keyword>
<evidence type="ECO:0000256" key="4">
    <source>
        <dbReference type="ARBA" id="ARBA00022679"/>
    </source>
</evidence>
<feature type="binding site" evidence="7 8">
    <location>
        <position position="110"/>
    </location>
    <ligand>
        <name>S-adenosyl-L-methionine</name>
        <dbReference type="ChEBI" id="CHEBI:59789"/>
    </ligand>
</feature>
<dbReference type="GO" id="GO:0052908">
    <property type="term" value="F:16S rRNA (adenine(1518)-N(6)/adenine(1519)-N(6))-dimethyltransferase activity"/>
    <property type="evidence" value="ECO:0007669"/>
    <property type="project" value="UniProtKB-EC"/>
</dbReference>
<dbReference type="KEGG" id="cpin:CPIN18020_0013"/>
<feature type="domain" description="Ribosomal RNA adenine methylase transferase N-terminal" evidence="9">
    <location>
        <begin position="18"/>
        <end position="194"/>
    </location>
</feature>
<keyword evidence="4 7" id="KW-0808">Transferase</keyword>
<comment type="similarity">
    <text evidence="7">Belongs to the class I-like SAM-binding methyltransferase superfamily. rRNA adenine N(6)-methyltransferase family. RsmA subfamily.</text>
</comment>
<organism evidence="10 11">
    <name type="scientific">Campylobacter pinnipediorum subsp. caledonicus</name>
    <dbReference type="NCBI Taxonomy" id="1874362"/>
    <lineage>
        <taxon>Bacteria</taxon>
        <taxon>Pseudomonadati</taxon>
        <taxon>Campylobacterota</taxon>
        <taxon>Epsilonproteobacteria</taxon>
        <taxon>Campylobacterales</taxon>
        <taxon>Campylobacteraceae</taxon>
        <taxon>Campylobacter</taxon>
    </lineage>
</organism>
<dbReference type="SUPFAM" id="SSF53335">
    <property type="entry name" value="S-adenosyl-L-methionine-dependent methyltransferases"/>
    <property type="match status" value="1"/>
</dbReference>
<comment type="subcellular location">
    <subcellularLocation>
        <location evidence="7">Cytoplasm</location>
    </subcellularLocation>
</comment>
<proteinExistence type="inferred from homology"/>
<sequence>MIKAKKHFGQNFLQDASILSQIIQSIPKDNKDIKHIVEIGPGLGDLTFWLLKSDFKVTSYEIDSELIPILLDRFKDKAENGQFRLINKDANLQWCEHKSLSNVPYILVANLPYYVATKMILNALEDQNCISIVAMTQKEVAMKFASSGGEREFSSLGVLANLTGSCELLFDVAPECFDPIPKVVSSVLRIDKKQELLGDNGLFSDTNEYDKFKDFLKACFIAPRKTLFKNLSSKVEKEKLRIVFDELDINQNLRPHESNVALYLKIYEKIKARNERKQ</sequence>
<keyword evidence="6 7" id="KW-0694">RNA-binding</keyword>
<evidence type="ECO:0000256" key="1">
    <source>
        <dbReference type="ARBA" id="ARBA00022490"/>
    </source>
</evidence>
<dbReference type="EC" id="2.1.1.182" evidence="7"/>
<dbReference type="PROSITE" id="PS01131">
    <property type="entry name" value="RRNA_A_DIMETH"/>
    <property type="match status" value="1"/>
</dbReference>
<evidence type="ECO:0000256" key="5">
    <source>
        <dbReference type="ARBA" id="ARBA00022691"/>
    </source>
</evidence>
<dbReference type="PROSITE" id="PS51689">
    <property type="entry name" value="SAM_RNA_A_N6_MT"/>
    <property type="match status" value="1"/>
</dbReference>
<dbReference type="Gene3D" id="3.40.50.150">
    <property type="entry name" value="Vaccinia Virus protein VP39"/>
    <property type="match status" value="1"/>
</dbReference>
<evidence type="ECO:0000259" key="9">
    <source>
        <dbReference type="SMART" id="SM00650"/>
    </source>
</evidence>
<dbReference type="SMART" id="SM00650">
    <property type="entry name" value="rADc"/>
    <property type="match status" value="1"/>
</dbReference>
<comment type="catalytic activity">
    <reaction evidence="7">
        <text>adenosine(1518)/adenosine(1519) in 16S rRNA + 4 S-adenosyl-L-methionine = N(6)-dimethyladenosine(1518)/N(6)-dimethyladenosine(1519) in 16S rRNA + 4 S-adenosyl-L-homocysteine + 4 H(+)</text>
        <dbReference type="Rhea" id="RHEA:19609"/>
        <dbReference type="Rhea" id="RHEA-COMP:10232"/>
        <dbReference type="Rhea" id="RHEA-COMP:10233"/>
        <dbReference type="ChEBI" id="CHEBI:15378"/>
        <dbReference type="ChEBI" id="CHEBI:57856"/>
        <dbReference type="ChEBI" id="CHEBI:59789"/>
        <dbReference type="ChEBI" id="CHEBI:74411"/>
        <dbReference type="ChEBI" id="CHEBI:74493"/>
        <dbReference type="EC" id="2.1.1.182"/>
    </reaction>
</comment>
<dbReference type="Gene3D" id="1.10.8.100">
    <property type="entry name" value="Ribosomal RNA adenine dimethylase-like, domain 2"/>
    <property type="match status" value="1"/>
</dbReference>
<keyword evidence="1 7" id="KW-0963">Cytoplasm</keyword>
<name>A0A1S6U521_9BACT</name>
<gene>
    <name evidence="7 10" type="primary">rsmA</name>
    <name evidence="7" type="synonym">ksgA</name>
    <name evidence="10" type="ORF">CPIN18021_0013</name>
</gene>
<dbReference type="InterPro" id="IPR020596">
    <property type="entry name" value="rRNA_Ade_Mease_Trfase_CS"/>
</dbReference>
<dbReference type="AlphaFoldDB" id="A0A1S6U521"/>
<feature type="binding site" evidence="7 8">
    <location>
        <position position="89"/>
    </location>
    <ligand>
        <name>S-adenosyl-L-methionine</name>
        <dbReference type="ChEBI" id="CHEBI:59789"/>
    </ligand>
</feature>
<evidence type="ECO:0000256" key="8">
    <source>
        <dbReference type="PROSITE-ProRule" id="PRU01026"/>
    </source>
</evidence>
<dbReference type="PANTHER" id="PTHR11727:SF7">
    <property type="entry name" value="DIMETHYLADENOSINE TRANSFERASE-RELATED"/>
    <property type="match status" value="1"/>
</dbReference>
<dbReference type="InterPro" id="IPR001737">
    <property type="entry name" value="KsgA/Erm"/>
</dbReference>
<evidence type="ECO:0000256" key="2">
    <source>
        <dbReference type="ARBA" id="ARBA00022552"/>
    </source>
</evidence>
<dbReference type="PANTHER" id="PTHR11727">
    <property type="entry name" value="DIMETHYLADENOSINE TRANSFERASE"/>
    <property type="match status" value="1"/>
</dbReference>
<evidence type="ECO:0000313" key="10">
    <source>
        <dbReference type="EMBL" id="AQW86878.1"/>
    </source>
</evidence>
<dbReference type="InterPro" id="IPR023165">
    <property type="entry name" value="rRNA_Ade_diMease-like_C"/>
</dbReference>
<protein>
    <recommendedName>
        <fullName evidence="7">Ribosomal RNA small subunit methyltransferase A</fullName>
        <ecNumber evidence="7">2.1.1.182</ecNumber>
    </recommendedName>
    <alternativeName>
        <fullName evidence="7">16S rRNA (adenine(1518)-N(6)/adenine(1519)-N(6))-dimethyltransferase</fullName>
    </alternativeName>
    <alternativeName>
        <fullName evidence="7">16S rRNA dimethyladenosine transferase</fullName>
    </alternativeName>
    <alternativeName>
        <fullName evidence="7">16S rRNA dimethylase</fullName>
    </alternativeName>
    <alternativeName>
        <fullName evidence="7">S-adenosylmethionine-6-N', N'-adenosyl(rRNA) dimethyltransferase</fullName>
    </alternativeName>
</protein>
<dbReference type="InterPro" id="IPR029063">
    <property type="entry name" value="SAM-dependent_MTases_sf"/>
</dbReference>
<evidence type="ECO:0000256" key="7">
    <source>
        <dbReference type="HAMAP-Rule" id="MF_00607"/>
    </source>
</evidence>